<evidence type="ECO:0000313" key="7">
    <source>
        <dbReference type="Proteomes" id="UP001152795"/>
    </source>
</evidence>
<dbReference type="InterPro" id="IPR006043">
    <property type="entry name" value="NCS2"/>
</dbReference>
<dbReference type="Pfam" id="PF00860">
    <property type="entry name" value="Xan_ur_permease"/>
    <property type="match status" value="1"/>
</dbReference>
<dbReference type="EMBL" id="CACRXK020005388">
    <property type="protein sequence ID" value="CAB4006018.1"/>
    <property type="molecule type" value="Genomic_DNA"/>
</dbReference>
<proteinExistence type="inferred from homology"/>
<evidence type="ECO:0000256" key="3">
    <source>
        <dbReference type="ARBA" id="ARBA00022692"/>
    </source>
</evidence>
<evidence type="ECO:0000256" key="5">
    <source>
        <dbReference type="ARBA" id="ARBA00023136"/>
    </source>
</evidence>
<dbReference type="AlphaFoldDB" id="A0A6S7IWD8"/>
<dbReference type="PANTHER" id="PTHR11119">
    <property type="entry name" value="XANTHINE-URACIL / VITAMIN C PERMEASE FAMILY MEMBER"/>
    <property type="match status" value="1"/>
</dbReference>
<keyword evidence="5" id="KW-0472">Membrane</keyword>
<evidence type="ECO:0000256" key="1">
    <source>
        <dbReference type="ARBA" id="ARBA00004141"/>
    </source>
</evidence>
<name>A0A6S7IWD8_PARCT</name>
<keyword evidence="3" id="KW-0812">Transmembrane</keyword>
<dbReference type="GO" id="GO:0022857">
    <property type="term" value="F:transmembrane transporter activity"/>
    <property type="evidence" value="ECO:0007669"/>
    <property type="project" value="InterPro"/>
</dbReference>
<comment type="similarity">
    <text evidence="2">Belongs to the nucleobase:cation symporter-2 (NCS2) (TC 2.A.40) family.</text>
</comment>
<dbReference type="Proteomes" id="UP001152795">
    <property type="component" value="Unassembled WGS sequence"/>
</dbReference>
<evidence type="ECO:0000313" key="6">
    <source>
        <dbReference type="EMBL" id="CAB4006018.1"/>
    </source>
</evidence>
<accession>A0A6S7IWD8</accession>
<protein>
    <submittedName>
        <fullName evidence="6">Solute carrier family 23 member 2-like isoform X1</fullName>
    </submittedName>
</protein>
<evidence type="ECO:0000256" key="4">
    <source>
        <dbReference type="ARBA" id="ARBA00022989"/>
    </source>
</evidence>
<keyword evidence="4" id="KW-1133">Transmembrane helix</keyword>
<comment type="subcellular location">
    <subcellularLocation>
        <location evidence="1">Membrane</location>
        <topology evidence="1">Multi-pass membrane protein</topology>
    </subcellularLocation>
</comment>
<sequence>MVICSLFLAEVPVPILGYSKTRGFFTQKLRIFKLFPVVIAIATAWLFCLILTAAGAFDEDSKARTDARSAVLSDSPWFRIPYPGQWGMPTVSVASVFGMLAGVLAGIVESIGDYYACANLCGAPPPPAHAVNRGIGVEGLSCLFAGSIGTGNGTTSFSENVGAIGITRVSIYMYFFVDRNFDRHARHYWIVLTNFFSNSFAG</sequence>
<organism evidence="6 7">
    <name type="scientific">Paramuricea clavata</name>
    <name type="common">Red gorgonian</name>
    <name type="synonym">Violescent sea-whip</name>
    <dbReference type="NCBI Taxonomy" id="317549"/>
    <lineage>
        <taxon>Eukaryota</taxon>
        <taxon>Metazoa</taxon>
        <taxon>Cnidaria</taxon>
        <taxon>Anthozoa</taxon>
        <taxon>Octocorallia</taxon>
        <taxon>Malacalcyonacea</taxon>
        <taxon>Plexauridae</taxon>
        <taxon>Paramuricea</taxon>
    </lineage>
</organism>
<evidence type="ECO:0000256" key="2">
    <source>
        <dbReference type="ARBA" id="ARBA00008821"/>
    </source>
</evidence>
<reference evidence="6" key="1">
    <citation type="submission" date="2020-04" db="EMBL/GenBank/DDBJ databases">
        <authorList>
            <person name="Alioto T."/>
            <person name="Alioto T."/>
            <person name="Gomez Garrido J."/>
        </authorList>
    </citation>
    <scope>NUCLEOTIDE SEQUENCE</scope>
    <source>
        <strain evidence="6">A484AB</strain>
    </source>
</reference>
<comment type="caution">
    <text evidence="6">The sequence shown here is derived from an EMBL/GenBank/DDBJ whole genome shotgun (WGS) entry which is preliminary data.</text>
</comment>
<dbReference type="OrthoDB" id="1641903at2759"/>
<keyword evidence="7" id="KW-1185">Reference proteome</keyword>
<dbReference type="GO" id="GO:0016020">
    <property type="term" value="C:membrane"/>
    <property type="evidence" value="ECO:0007669"/>
    <property type="project" value="UniProtKB-SubCell"/>
</dbReference>
<gene>
    <name evidence="6" type="ORF">PACLA_8A036246</name>
</gene>